<keyword evidence="3" id="KW-0862">Zinc</keyword>
<evidence type="ECO:0000256" key="1">
    <source>
        <dbReference type="ARBA" id="ARBA00022723"/>
    </source>
</evidence>
<dbReference type="InterPro" id="IPR010663">
    <property type="entry name" value="Znf_FPG/IleRS"/>
</dbReference>
<dbReference type="PROSITE" id="PS51066">
    <property type="entry name" value="ZF_FPG_2"/>
    <property type="match status" value="1"/>
</dbReference>
<dbReference type="SUPFAM" id="SSF57716">
    <property type="entry name" value="Glucocorticoid receptor-like (DNA-binding domain)"/>
    <property type="match status" value="1"/>
</dbReference>
<dbReference type="EMBL" id="JAFBIT010000002">
    <property type="protein sequence ID" value="MCF2652630.1"/>
    <property type="molecule type" value="Genomic_DNA"/>
</dbReference>
<evidence type="ECO:0000256" key="4">
    <source>
        <dbReference type="PROSITE-ProRule" id="PRU00391"/>
    </source>
</evidence>
<keyword evidence="1" id="KW-0479">Metal-binding</keyword>
<keyword evidence="7" id="KW-1185">Reference proteome</keyword>
<evidence type="ECO:0000256" key="2">
    <source>
        <dbReference type="ARBA" id="ARBA00022771"/>
    </source>
</evidence>
<evidence type="ECO:0000313" key="7">
    <source>
        <dbReference type="Proteomes" id="UP001299220"/>
    </source>
</evidence>
<evidence type="ECO:0000256" key="3">
    <source>
        <dbReference type="ARBA" id="ARBA00022833"/>
    </source>
</evidence>
<dbReference type="PANTHER" id="PTHR22993">
    <property type="entry name" value="FORMAMIDOPYRIMIDINE-DNA GLYCOSYLASE"/>
    <property type="match status" value="1"/>
</dbReference>
<dbReference type="PANTHER" id="PTHR22993:SF9">
    <property type="entry name" value="FORMAMIDOPYRIMIDINE-DNA GLYCOSYLASE"/>
    <property type="match status" value="1"/>
</dbReference>
<dbReference type="InterPro" id="IPR010979">
    <property type="entry name" value="Ribosomal_uS13-like_H2TH"/>
</dbReference>
<accession>A0ABS9CPA8</accession>
<dbReference type="SUPFAM" id="SSF46946">
    <property type="entry name" value="S13-like H2TH domain"/>
    <property type="match status" value="1"/>
</dbReference>
<sequence>MLSCTKGGGFVAENGFVRPAEQGDAAVSPLSADFAPHFRKVFAESPGTLSAKAFLATEQRFPGLGNGVLQDILFAARIHPKRKLRDLTEAERERLLSTVVSVLGEMTAQGGRDTEKDLFGRVGGYDTKMSKNTLAHGCPVCGGTITKEAYLGGSVYYCPACQKL</sequence>
<dbReference type="Proteomes" id="UP001299220">
    <property type="component" value="Unassembled WGS sequence"/>
</dbReference>
<dbReference type="SMART" id="SM01232">
    <property type="entry name" value="H2TH"/>
    <property type="match status" value="1"/>
</dbReference>
<protein>
    <recommendedName>
        <fullName evidence="5">FPG-type domain-containing protein</fullName>
    </recommendedName>
</protein>
<gene>
    <name evidence="6" type="ORF">JQM67_08445</name>
</gene>
<dbReference type="InterPro" id="IPR000214">
    <property type="entry name" value="Znf_DNA_glyclase/AP_lyase"/>
</dbReference>
<proteinExistence type="predicted"/>
<dbReference type="Gene3D" id="1.10.8.50">
    <property type="match status" value="1"/>
</dbReference>
<dbReference type="Pfam" id="PF06831">
    <property type="entry name" value="H2TH"/>
    <property type="match status" value="1"/>
</dbReference>
<comment type="caution">
    <text evidence="6">The sequence shown here is derived from an EMBL/GenBank/DDBJ whole genome shotgun (WGS) entry which is preliminary data.</text>
</comment>
<name>A0ABS9CPA8_9FIRM</name>
<feature type="domain" description="FPG-type" evidence="5">
    <location>
        <begin position="117"/>
        <end position="163"/>
    </location>
</feature>
<organism evidence="6 7">
    <name type="scientific">Anaeromassilibacillus senegalensis</name>
    <dbReference type="NCBI Taxonomy" id="1673717"/>
    <lineage>
        <taxon>Bacteria</taxon>
        <taxon>Bacillati</taxon>
        <taxon>Bacillota</taxon>
        <taxon>Clostridia</taxon>
        <taxon>Eubacteriales</taxon>
        <taxon>Acutalibacteraceae</taxon>
        <taxon>Anaeromassilibacillus</taxon>
    </lineage>
</organism>
<evidence type="ECO:0000313" key="6">
    <source>
        <dbReference type="EMBL" id="MCF2652630.1"/>
    </source>
</evidence>
<dbReference type="Pfam" id="PF06827">
    <property type="entry name" value="zf-FPG_IleRS"/>
    <property type="match status" value="1"/>
</dbReference>
<reference evidence="6 7" key="1">
    <citation type="submission" date="2020-12" db="EMBL/GenBank/DDBJ databases">
        <title>Whole genome sequences of gut porcine anaerobes.</title>
        <authorList>
            <person name="Kubasova T."/>
            <person name="Jahodarova E."/>
            <person name="Rychlik I."/>
        </authorList>
    </citation>
    <scope>NUCLEOTIDE SEQUENCE [LARGE SCALE GENOMIC DNA]</scope>
    <source>
        <strain evidence="6 7">An867</strain>
    </source>
</reference>
<keyword evidence="2 4" id="KW-0863">Zinc-finger</keyword>
<dbReference type="InterPro" id="IPR015886">
    <property type="entry name" value="H2TH_FPG"/>
</dbReference>
<evidence type="ECO:0000259" key="5">
    <source>
        <dbReference type="PROSITE" id="PS51066"/>
    </source>
</evidence>